<accession>A0AAD7MUP3</accession>
<proteinExistence type="predicted"/>
<evidence type="ECO:0000313" key="2">
    <source>
        <dbReference type="Proteomes" id="UP001215598"/>
    </source>
</evidence>
<dbReference type="AlphaFoldDB" id="A0AAD7MUP3"/>
<keyword evidence="2" id="KW-1185">Reference proteome</keyword>
<protein>
    <submittedName>
        <fullName evidence="1">Uncharacterized protein</fullName>
    </submittedName>
</protein>
<reference evidence="1" key="1">
    <citation type="submission" date="2023-03" db="EMBL/GenBank/DDBJ databases">
        <title>Massive genome expansion in bonnet fungi (Mycena s.s.) driven by repeated elements and novel gene families across ecological guilds.</title>
        <authorList>
            <consortium name="Lawrence Berkeley National Laboratory"/>
            <person name="Harder C.B."/>
            <person name="Miyauchi S."/>
            <person name="Viragh M."/>
            <person name="Kuo A."/>
            <person name="Thoen E."/>
            <person name="Andreopoulos B."/>
            <person name="Lu D."/>
            <person name="Skrede I."/>
            <person name="Drula E."/>
            <person name="Henrissat B."/>
            <person name="Morin E."/>
            <person name="Kohler A."/>
            <person name="Barry K."/>
            <person name="LaButti K."/>
            <person name="Morin E."/>
            <person name="Salamov A."/>
            <person name="Lipzen A."/>
            <person name="Mereny Z."/>
            <person name="Hegedus B."/>
            <person name="Baldrian P."/>
            <person name="Stursova M."/>
            <person name="Weitz H."/>
            <person name="Taylor A."/>
            <person name="Grigoriev I.V."/>
            <person name="Nagy L.G."/>
            <person name="Martin F."/>
            <person name="Kauserud H."/>
        </authorList>
    </citation>
    <scope>NUCLEOTIDE SEQUENCE</scope>
    <source>
        <strain evidence="1">CBHHK182m</strain>
    </source>
</reference>
<gene>
    <name evidence="1" type="ORF">B0H16DRAFT_1732288</name>
</gene>
<dbReference type="EMBL" id="JARKIB010000138">
    <property type="protein sequence ID" value="KAJ7733476.1"/>
    <property type="molecule type" value="Genomic_DNA"/>
</dbReference>
<name>A0AAD7MUP3_9AGAR</name>
<organism evidence="1 2">
    <name type="scientific">Mycena metata</name>
    <dbReference type="NCBI Taxonomy" id="1033252"/>
    <lineage>
        <taxon>Eukaryota</taxon>
        <taxon>Fungi</taxon>
        <taxon>Dikarya</taxon>
        <taxon>Basidiomycota</taxon>
        <taxon>Agaricomycotina</taxon>
        <taxon>Agaricomycetes</taxon>
        <taxon>Agaricomycetidae</taxon>
        <taxon>Agaricales</taxon>
        <taxon>Marasmiineae</taxon>
        <taxon>Mycenaceae</taxon>
        <taxon>Mycena</taxon>
    </lineage>
</organism>
<evidence type="ECO:0000313" key="1">
    <source>
        <dbReference type="EMBL" id="KAJ7733476.1"/>
    </source>
</evidence>
<sequence length="88" mass="9865">MNGGQQLFEISVTTPGTPFGATQYELPFTTADRTPIVEGAYVMCKVCPFRADTPSEDDESEKGIFKRTYGLHSIDAIRFCRNPNNLWD</sequence>
<dbReference type="Proteomes" id="UP001215598">
    <property type="component" value="Unassembled WGS sequence"/>
</dbReference>
<comment type="caution">
    <text evidence="1">The sequence shown here is derived from an EMBL/GenBank/DDBJ whole genome shotgun (WGS) entry which is preliminary data.</text>
</comment>